<dbReference type="KEGG" id="bmd:BMD_1117"/>
<dbReference type="InterPro" id="IPR001173">
    <property type="entry name" value="Glyco_trans_2-like"/>
</dbReference>
<evidence type="ECO:0000313" key="5">
    <source>
        <dbReference type="EMBL" id="ADF37978.1"/>
    </source>
</evidence>
<dbReference type="PANTHER" id="PTHR22916">
    <property type="entry name" value="GLYCOSYLTRANSFERASE"/>
    <property type="match status" value="1"/>
</dbReference>
<dbReference type="AlphaFoldDB" id="D5DBJ6"/>
<evidence type="ECO:0000256" key="3">
    <source>
        <dbReference type="ARBA" id="ARBA00022679"/>
    </source>
</evidence>
<evidence type="ECO:0000313" key="6">
    <source>
        <dbReference type="Proteomes" id="UP000002365"/>
    </source>
</evidence>
<dbReference type="RefSeq" id="WP_013082114.1">
    <property type="nucleotide sequence ID" value="NC_014103.1"/>
</dbReference>
<keyword evidence="3 5" id="KW-0808">Transferase</keyword>
<dbReference type="InterPro" id="IPR029044">
    <property type="entry name" value="Nucleotide-diphossugar_trans"/>
</dbReference>
<dbReference type="GO" id="GO:0016757">
    <property type="term" value="F:glycosyltransferase activity"/>
    <property type="evidence" value="ECO:0007669"/>
    <property type="project" value="UniProtKB-KW"/>
</dbReference>
<comment type="similarity">
    <text evidence="1">Belongs to the glycosyltransferase 2 family.</text>
</comment>
<organism evidence="5 6">
    <name type="scientific">Priestia megaterium (strain DSM 319 / IMG 1521)</name>
    <name type="common">Bacillus megaterium</name>
    <dbReference type="NCBI Taxonomy" id="592022"/>
    <lineage>
        <taxon>Bacteria</taxon>
        <taxon>Bacillati</taxon>
        <taxon>Bacillota</taxon>
        <taxon>Bacilli</taxon>
        <taxon>Bacillales</taxon>
        <taxon>Bacillaceae</taxon>
        <taxon>Priestia</taxon>
    </lineage>
</organism>
<protein>
    <submittedName>
        <fullName evidence="5">Glycosyl transferase, family 2</fullName>
    </submittedName>
</protein>
<proteinExistence type="inferred from homology"/>
<evidence type="ECO:0000259" key="4">
    <source>
        <dbReference type="Pfam" id="PF00535"/>
    </source>
</evidence>
<dbReference type="Proteomes" id="UP000002365">
    <property type="component" value="Chromosome"/>
</dbReference>
<sequence length="333" mass="39674">MNGLSLIIPIYNVENYIEECLQSVVRSMEGLSDIQIILVDDGSKDKSGEIAKSFVNQYSNFQYVFKENGGLSDARNYGLKYVKYDFVSFLDSDDYIAEEYFSEIFEAMQSEPDMIIFDWMDVGEDNYTNLVKGMDFNESLWTVQPSAWNKVYKKKLFNEVKFPKGKIYEDVGTTYKLLYFVKDYIYINKPLYKYRKNRGGSILSTISPKINDIYDVLDDTYFFYKKKNALSQENKEGLCYQYVKLLMWSNMYRQLKFYKFNFVGFHNKMKKTRSLIYNLFEDWKENKYIKNNQEYFRARLGNNFVERFDYIGENILKTSLVLSILVIKNKKRH</sequence>
<dbReference type="CAZy" id="GT2">
    <property type="family name" value="Glycosyltransferase Family 2"/>
</dbReference>
<dbReference type="PATRIC" id="fig|592022.4.peg.1044"/>
<keyword evidence="2" id="KW-0328">Glycosyltransferase</keyword>
<name>D5DBJ6_PRIM3</name>
<dbReference type="Pfam" id="PF00535">
    <property type="entry name" value="Glycos_transf_2"/>
    <property type="match status" value="1"/>
</dbReference>
<dbReference type="PANTHER" id="PTHR22916:SF51">
    <property type="entry name" value="GLYCOSYLTRANSFERASE EPSH-RELATED"/>
    <property type="match status" value="1"/>
</dbReference>
<dbReference type="Gene3D" id="3.90.550.10">
    <property type="entry name" value="Spore Coat Polysaccharide Biosynthesis Protein SpsA, Chain A"/>
    <property type="match status" value="1"/>
</dbReference>
<feature type="domain" description="Glycosyltransferase 2-like" evidence="4">
    <location>
        <begin position="5"/>
        <end position="147"/>
    </location>
</feature>
<evidence type="ECO:0000256" key="1">
    <source>
        <dbReference type="ARBA" id="ARBA00006739"/>
    </source>
</evidence>
<dbReference type="HOGENOM" id="CLU_025996_25_1_9"/>
<dbReference type="SUPFAM" id="SSF53448">
    <property type="entry name" value="Nucleotide-diphospho-sugar transferases"/>
    <property type="match status" value="1"/>
</dbReference>
<evidence type="ECO:0000256" key="2">
    <source>
        <dbReference type="ARBA" id="ARBA00022676"/>
    </source>
</evidence>
<reference evidence="5 6" key="1">
    <citation type="journal article" date="2011" name="J. Bacteriol.">
        <title>Genome sequences of the biotechnologically important Bacillus megaterium strains QM B1551 and DSM319.</title>
        <authorList>
            <person name="Eppinger M."/>
            <person name="Bunk B."/>
            <person name="Johns M.A."/>
            <person name="Edirisinghe J.N."/>
            <person name="Kutumbaka K.K."/>
            <person name="Koenig S.S."/>
            <person name="Huot Creasy H."/>
            <person name="Rosovitz M.J."/>
            <person name="Riley D.R."/>
            <person name="Daugherty S."/>
            <person name="Martin M."/>
            <person name="Elbourne L.D."/>
            <person name="Paulsen I."/>
            <person name="Biedendieck R."/>
            <person name="Braun C."/>
            <person name="Grayburn S."/>
            <person name="Dhingra S."/>
            <person name="Lukyanchuk V."/>
            <person name="Ball B."/>
            <person name="Ul-Qamar R."/>
            <person name="Seibel J."/>
            <person name="Bremer E."/>
            <person name="Jahn D."/>
            <person name="Ravel J."/>
            <person name="Vary P.S."/>
        </authorList>
    </citation>
    <scope>NUCLEOTIDE SEQUENCE [LARGE SCALE GENOMIC DNA]</scope>
    <source>
        <strain evidence="6">DSM 319 / IMG 1521</strain>
    </source>
</reference>
<accession>D5DBJ6</accession>
<dbReference type="CDD" id="cd00761">
    <property type="entry name" value="Glyco_tranf_GTA_type"/>
    <property type="match status" value="1"/>
</dbReference>
<gene>
    <name evidence="5" type="ordered locus">BMD_1117</name>
</gene>
<dbReference type="EMBL" id="CP001982">
    <property type="protein sequence ID" value="ADF37978.1"/>
    <property type="molecule type" value="Genomic_DNA"/>
</dbReference>